<dbReference type="SMART" id="SM00028">
    <property type="entry name" value="TPR"/>
    <property type="match status" value="2"/>
</dbReference>
<dbReference type="PROSITE" id="PS50297">
    <property type="entry name" value="ANK_REP_REGION"/>
    <property type="match status" value="1"/>
</dbReference>
<feature type="compositionally biased region" description="Basic and acidic residues" evidence="5">
    <location>
        <begin position="103"/>
        <end position="113"/>
    </location>
</feature>
<dbReference type="Gene3D" id="3.90.1150.220">
    <property type="match status" value="1"/>
</dbReference>
<dbReference type="InterPro" id="IPR058018">
    <property type="entry name" value="AAA_lid_TANC1/2"/>
</dbReference>
<feature type="region of interest" description="Disordered" evidence="5">
    <location>
        <begin position="247"/>
        <end position="274"/>
    </location>
</feature>
<protein>
    <submittedName>
        <fullName evidence="8">Uncharacterized protein</fullName>
    </submittedName>
</protein>
<feature type="region of interest" description="Disordered" evidence="5">
    <location>
        <begin position="96"/>
        <end position="124"/>
    </location>
</feature>
<evidence type="ECO:0000256" key="2">
    <source>
        <dbReference type="ARBA" id="ARBA00022737"/>
    </source>
</evidence>
<evidence type="ECO:0000259" key="6">
    <source>
        <dbReference type="Pfam" id="PF25520"/>
    </source>
</evidence>
<dbReference type="Pfam" id="PF25521">
    <property type="entry name" value="WHD_TANC1"/>
    <property type="match status" value="2"/>
</dbReference>
<feature type="domain" description="TANC1/2-like winged helix" evidence="7">
    <location>
        <begin position="844"/>
        <end position="937"/>
    </location>
</feature>
<keyword evidence="2" id="KW-0677">Repeat</keyword>
<dbReference type="Gene3D" id="1.25.40.20">
    <property type="entry name" value="Ankyrin repeat-containing domain"/>
    <property type="match status" value="1"/>
</dbReference>
<dbReference type="PROSITE" id="PS50088">
    <property type="entry name" value="ANK_REPEAT"/>
    <property type="match status" value="2"/>
</dbReference>
<dbReference type="InterPro" id="IPR058056">
    <property type="entry name" value="WH_TANC1/2"/>
</dbReference>
<proteinExistence type="predicted"/>
<sequence>MKLWGKLFHFGGNANSSVRQETHCQHVVPLGDGGTVYFGLYGSIRRRRSSKLPYTASSKSASASPCCQRAPSTIELLQDQQKRLATIAATPRMARALQTAGRSKSDATSEKAPQEIPSLDKTAQNVIDLKQDEERVAESPVQPRRESNSDTRALLEPKHATVTVRTPQLSRCHASQFLSGIGYPLATVSEAPEASGLDEDERSVSSGIDQIEPIAHVPPPVELTEKQLTEKLSGILNLSQRLRRSGPFASDTTGRRFSKSPSLGLRSCSSSTPGSPWGLCMSRQRRSVECRYIFEISPLEECNKLSRHHRRLRVLSCLKEDSESMERWRQWMASLRSSNFVPAHLRRSLRSVNEARSSMPLERRSRRPSQESLMSLMSSSSAASYVNYKPCCHQARQRHKSPSSGGGSSSRSSVTEFSFDGRHRAYRRSTKQLCVKTGGTPASPRTSPGCYPLSEHVNPMTFELPVVDSDELFFINRSWLFHELLEILVHPCCDNGMKGAVIYGCSGSGKTTIVHHLAAASPVQQPSRWTNVGECVPSAPYDSPSQISNSHFTTSSDSGFLSANSKPNCRPSAKGATCSKRVNLIRDVADTVIAYHFCQIESEATCSLPLFLHNLASMIAVNPRMSAYADLLASDNRLQRLFNLHNFYQDPVGTFRTLLTEPLNRLHSHGKLPQPDREQSNLLILVDAIDEAEFHRPDSSDSIGSFLVNHGVNLFPPCVKFVLTVRAGCLDLVKGLPLHKIDLDESIDERLYRDSFEYVSRRVESCLAIQSNITSRTASMRSENVSCPLGRFIEHLASVAKGCFLYMRLVLDLVQQNYIVVKGTNYRVLPINLSEAFTLMLSLRFSTEWSFRQVAPLLEAILASLRPLTSEQLYGIVNANIYGQGISWDEYQGKLNQLQEFVVQTQNGTYLLFHPIFREWLIRRESGKGSRFLCDVNGYTASPVLVAFIGSLLTVGGLHSIDYDAKFSRGIGIDKWPCFQVNEPLSCLLTPYRNGHASIALWLTRRCRERSLNAEDAQELGHHLLKAHVFKHFKPSPESHFPSGTECQLFWLNHSVLDIKQSLCSLHNVFQPNTKVSKLLLLAGANANSRTRYYNNAPLLCVSARQGLYNFAALLLDFGADISQIDKQKKCALVHAAQHGHINVVSFLLQCDWSPCSQASYPIISRQQVIQQAFVMAAQVGQISVCKFLFDFYDVDVDALDPITGETAIGVACSAGNKDTVLFLLDCHASVHETPFDRAEPPLLKAVKNGCWEIVSALLAKGVDVNTEIGSHGQTALMYAAQCGHIGVMELLLGRDANVHLTDNDNRSALAWACIGNQEPCANLLLERGARLSEPDVFGNLPIHYAAQYGSKDLLQLFTERRVSLEHVNSRGMRPLEVSIEADNFEAFQRLLRHGAKLGPQTWNEAYKRPQFTLKLLEKLLEDGFLLYKMDRLKDATHRFHYAMRKLSDKMLLDHGDCELTDKFRDVKYNLLLGLARCRRRVGEASDAVQQATSAVQLNPDRYEAYFVRARCQCESKNWIAAQSDFQKALRLCPDNKDIERSLDRLKAFLHDPSQIDGSTKRFRYRGSGRELARRSLVDSKLSPDQCRPEANVSVETDVISNSDGPVCKLSPIKESSRKFHQPKWKDELKNGVETELISSAAPSSDSRESEIMAQRSKDETVSGYSNVHRAVLRAMLSRQVVTEEELLRLVERAYSYYSPGAGTVHMSKALKILDAINEKVRQHGFLIVKRLDEREGMHKFVFISDNLTQEQQEFEEMFREEEFKLLHEVVDAIMQRSDRKIDISSLRRTERKSPLSITGYIIEQWFQREWINYCDDRSFVTLGVRALAELQTYLVNQYGLPVCACCDFIVFTSLYKSCKVCQKVFHEHCFKSYVGSIDKLAGSTCPFKDCTARLSDIQ</sequence>
<dbReference type="Pfam" id="PF25520">
    <property type="entry name" value="AAA_lid_TANC1"/>
    <property type="match status" value="1"/>
</dbReference>
<dbReference type="Pfam" id="PF07574">
    <property type="entry name" value="SMC_Nse1"/>
    <property type="match status" value="1"/>
</dbReference>
<evidence type="ECO:0000256" key="5">
    <source>
        <dbReference type="SAM" id="MobiDB-lite"/>
    </source>
</evidence>
<dbReference type="GO" id="GO:0006281">
    <property type="term" value="P:DNA repair"/>
    <property type="evidence" value="ECO:0007669"/>
    <property type="project" value="InterPro"/>
</dbReference>
<evidence type="ECO:0000256" key="3">
    <source>
        <dbReference type="ARBA" id="ARBA00023043"/>
    </source>
</evidence>
<dbReference type="InterPro" id="IPR036770">
    <property type="entry name" value="Ankyrin_rpt-contain_sf"/>
</dbReference>
<dbReference type="Pfam" id="PF12796">
    <property type="entry name" value="Ank_2"/>
    <property type="match status" value="2"/>
</dbReference>
<keyword evidence="1" id="KW-0597">Phosphoprotein</keyword>
<dbReference type="InterPro" id="IPR002110">
    <property type="entry name" value="Ankyrin_rpt"/>
</dbReference>
<dbReference type="SUPFAM" id="SSF48403">
    <property type="entry name" value="Ankyrin repeat"/>
    <property type="match status" value="2"/>
</dbReference>
<feature type="domain" description="TANC1/2-like AAA+ ATPase lid" evidence="6">
    <location>
        <begin position="745"/>
        <end position="841"/>
    </location>
</feature>
<dbReference type="Proteomes" id="UP000030758">
    <property type="component" value="Unassembled WGS sequence"/>
</dbReference>
<feature type="compositionally biased region" description="Low complexity" evidence="5">
    <location>
        <begin position="259"/>
        <end position="271"/>
    </location>
</feature>
<dbReference type="InterPro" id="IPR036388">
    <property type="entry name" value="WH-like_DNA-bd_sf"/>
</dbReference>
<dbReference type="SUPFAM" id="SSF48452">
    <property type="entry name" value="TPR-like"/>
    <property type="match status" value="1"/>
</dbReference>
<gene>
    <name evidence="8" type="ORF">M514_03058</name>
</gene>
<feature type="region of interest" description="Disordered" evidence="5">
    <location>
        <begin position="396"/>
        <end position="415"/>
    </location>
</feature>
<reference evidence="8" key="1">
    <citation type="journal article" date="2014" name="Nat. Genet.">
        <title>Genome and transcriptome of the porcine whipworm Trichuris suis.</title>
        <authorList>
            <person name="Jex A.R."/>
            <person name="Nejsum P."/>
            <person name="Schwarz E.M."/>
            <person name="Hu L."/>
            <person name="Young N.D."/>
            <person name="Hall R.S."/>
            <person name="Korhonen P.K."/>
            <person name="Liao S."/>
            <person name="Thamsborg S."/>
            <person name="Xia J."/>
            <person name="Xu P."/>
            <person name="Wang S."/>
            <person name="Scheerlinck J.P."/>
            <person name="Hofmann A."/>
            <person name="Sternberg P.W."/>
            <person name="Wang J."/>
            <person name="Gasser R.B."/>
        </authorList>
    </citation>
    <scope>NUCLEOTIDE SEQUENCE [LARGE SCALE GENOMIC DNA]</scope>
    <source>
        <strain evidence="8">DCEP-RM93F</strain>
    </source>
</reference>
<keyword evidence="3 4" id="KW-0040">ANK repeat</keyword>
<dbReference type="InterPro" id="IPR011513">
    <property type="entry name" value="Nse1"/>
</dbReference>
<dbReference type="EMBL" id="KL367506">
    <property type="protein sequence ID" value="KFD68309.1"/>
    <property type="molecule type" value="Genomic_DNA"/>
</dbReference>
<feature type="repeat" description="ANK" evidence="4">
    <location>
        <begin position="1338"/>
        <end position="1370"/>
    </location>
</feature>
<dbReference type="InterPro" id="IPR019734">
    <property type="entry name" value="TPR_rpt"/>
</dbReference>
<dbReference type="GO" id="GO:0030915">
    <property type="term" value="C:Smc5-Smc6 complex"/>
    <property type="evidence" value="ECO:0007669"/>
    <property type="project" value="InterPro"/>
</dbReference>
<dbReference type="Gene3D" id="1.25.40.10">
    <property type="entry name" value="Tetratricopeptide repeat domain"/>
    <property type="match status" value="1"/>
</dbReference>
<dbReference type="PANTHER" id="PTHR24198">
    <property type="entry name" value="ANKYRIN REPEAT AND PROTEIN KINASE DOMAIN-CONTAINING PROTEIN"/>
    <property type="match status" value="1"/>
</dbReference>
<feature type="region of interest" description="Disordered" evidence="5">
    <location>
        <begin position="132"/>
        <end position="151"/>
    </location>
</feature>
<feature type="repeat" description="ANK" evidence="4">
    <location>
        <begin position="1272"/>
        <end position="1304"/>
    </location>
</feature>
<feature type="domain" description="TANC1/2-like winged helix" evidence="7">
    <location>
        <begin position="991"/>
        <end position="1056"/>
    </location>
</feature>
<dbReference type="InterPro" id="IPR027417">
    <property type="entry name" value="P-loop_NTPase"/>
</dbReference>
<dbReference type="PANTHER" id="PTHR24198:SF165">
    <property type="entry name" value="ANKYRIN REPEAT-CONTAINING PROTEIN-RELATED"/>
    <property type="match status" value="1"/>
</dbReference>
<name>A0A085NFR3_9BILA</name>
<evidence type="ECO:0000256" key="1">
    <source>
        <dbReference type="ARBA" id="ARBA00022553"/>
    </source>
</evidence>
<dbReference type="SUPFAM" id="SSF52540">
    <property type="entry name" value="P-loop containing nucleoside triphosphate hydrolases"/>
    <property type="match status" value="1"/>
</dbReference>
<evidence type="ECO:0000313" key="8">
    <source>
        <dbReference type="EMBL" id="KFD68309.1"/>
    </source>
</evidence>
<evidence type="ECO:0000256" key="4">
    <source>
        <dbReference type="PROSITE-ProRule" id="PRU00023"/>
    </source>
</evidence>
<dbReference type="SMART" id="SM00248">
    <property type="entry name" value="ANK"/>
    <property type="match status" value="9"/>
</dbReference>
<feature type="region of interest" description="Disordered" evidence="5">
    <location>
        <begin position="353"/>
        <end position="374"/>
    </location>
</feature>
<accession>A0A085NFR3</accession>
<organism evidence="8">
    <name type="scientific">Trichuris suis</name>
    <name type="common">pig whipworm</name>
    <dbReference type="NCBI Taxonomy" id="68888"/>
    <lineage>
        <taxon>Eukaryota</taxon>
        <taxon>Metazoa</taxon>
        <taxon>Ecdysozoa</taxon>
        <taxon>Nematoda</taxon>
        <taxon>Enoplea</taxon>
        <taxon>Dorylaimia</taxon>
        <taxon>Trichinellida</taxon>
        <taxon>Trichuridae</taxon>
        <taxon>Trichuris</taxon>
    </lineage>
</organism>
<dbReference type="Gene3D" id="1.10.10.10">
    <property type="entry name" value="Winged helix-like DNA-binding domain superfamily/Winged helix DNA-binding domain"/>
    <property type="match status" value="1"/>
</dbReference>
<evidence type="ECO:0000259" key="7">
    <source>
        <dbReference type="Pfam" id="PF25521"/>
    </source>
</evidence>
<dbReference type="InterPro" id="IPR011990">
    <property type="entry name" value="TPR-like_helical_dom_sf"/>
</dbReference>